<sequence>MRPAQFALNQYRQTTVQASAEYADSHALIVMLFNGLNEKIAVAKGAMQRRAFAEKGQAIGRAIEIVGYLQACLDLEKGGEIAANLDGLYTYMTERLFHASAKNDQSALDEVGGLIKEIKSAWEAIREPVSAPTV</sequence>
<dbReference type="OrthoDB" id="9792010at2"/>
<organism evidence="7 8">
    <name type="scientific">Methylocaldum marinum</name>
    <dbReference type="NCBI Taxonomy" id="1432792"/>
    <lineage>
        <taxon>Bacteria</taxon>
        <taxon>Pseudomonadati</taxon>
        <taxon>Pseudomonadota</taxon>
        <taxon>Gammaproteobacteria</taxon>
        <taxon>Methylococcales</taxon>
        <taxon>Methylococcaceae</taxon>
        <taxon>Methylocaldum</taxon>
    </lineage>
</organism>
<name>A0A250KS37_9GAMM</name>
<dbReference type="PANTHER" id="PTHR34773:SF1">
    <property type="entry name" value="FLAGELLAR SECRETION CHAPERONE FLIS"/>
    <property type="match status" value="1"/>
</dbReference>
<dbReference type="Proteomes" id="UP000266313">
    <property type="component" value="Chromosome"/>
</dbReference>
<dbReference type="SUPFAM" id="SSF101116">
    <property type="entry name" value="Flagellar export chaperone FliS"/>
    <property type="match status" value="1"/>
</dbReference>
<dbReference type="EMBL" id="AP017928">
    <property type="protein sequence ID" value="BBA33771.1"/>
    <property type="molecule type" value="Genomic_DNA"/>
</dbReference>
<keyword evidence="7" id="KW-0282">Flagellum</keyword>
<evidence type="ECO:0000313" key="8">
    <source>
        <dbReference type="Proteomes" id="UP000266313"/>
    </source>
</evidence>
<keyword evidence="8" id="KW-1185">Reference proteome</keyword>
<dbReference type="KEGG" id="mmai:sS8_1815"/>
<reference evidence="7 8" key="1">
    <citation type="submission" date="2016-12" db="EMBL/GenBank/DDBJ databases">
        <title>Genome sequencing of Methylocaldum marinum.</title>
        <authorList>
            <person name="Takeuchi M."/>
            <person name="Kamagata Y."/>
            <person name="Hiraoka S."/>
            <person name="Oshima K."/>
            <person name="Hattori M."/>
            <person name="Iwasaki W."/>
        </authorList>
    </citation>
    <scope>NUCLEOTIDE SEQUENCE [LARGE SCALE GENOMIC DNA]</scope>
    <source>
        <strain evidence="7 8">S8</strain>
    </source>
</reference>
<gene>
    <name evidence="7" type="ORF">sS8_1815</name>
</gene>
<dbReference type="RefSeq" id="WP_119629330.1">
    <property type="nucleotide sequence ID" value="NZ_AP017928.1"/>
</dbReference>
<dbReference type="InterPro" id="IPR003713">
    <property type="entry name" value="FliS"/>
</dbReference>
<evidence type="ECO:0000313" key="7">
    <source>
        <dbReference type="EMBL" id="BBA33771.1"/>
    </source>
</evidence>
<evidence type="ECO:0000256" key="6">
    <source>
        <dbReference type="PIRNR" id="PIRNR039090"/>
    </source>
</evidence>
<dbReference type="Gene3D" id="1.20.120.340">
    <property type="entry name" value="Flagellar protein FliS"/>
    <property type="match status" value="1"/>
</dbReference>
<evidence type="ECO:0000256" key="2">
    <source>
        <dbReference type="ARBA" id="ARBA00008787"/>
    </source>
</evidence>
<evidence type="ECO:0000256" key="5">
    <source>
        <dbReference type="ARBA" id="ARBA00023186"/>
    </source>
</evidence>
<dbReference type="NCBIfam" id="TIGR00208">
    <property type="entry name" value="fliS"/>
    <property type="match status" value="1"/>
</dbReference>
<evidence type="ECO:0000256" key="4">
    <source>
        <dbReference type="ARBA" id="ARBA00022795"/>
    </source>
</evidence>
<keyword evidence="7" id="KW-0966">Cell projection</keyword>
<protein>
    <recommendedName>
        <fullName evidence="6">Flagellar secretion chaperone FliS</fullName>
    </recommendedName>
</protein>
<evidence type="ECO:0000256" key="3">
    <source>
        <dbReference type="ARBA" id="ARBA00022490"/>
    </source>
</evidence>
<dbReference type="InterPro" id="IPR036584">
    <property type="entry name" value="FliS_sf"/>
</dbReference>
<dbReference type="PANTHER" id="PTHR34773">
    <property type="entry name" value="FLAGELLAR SECRETION CHAPERONE FLIS"/>
    <property type="match status" value="1"/>
</dbReference>
<comment type="similarity">
    <text evidence="2 6">Belongs to the FliS family.</text>
</comment>
<dbReference type="AlphaFoldDB" id="A0A250KS37"/>
<dbReference type="GO" id="GO:0044780">
    <property type="term" value="P:bacterial-type flagellum assembly"/>
    <property type="evidence" value="ECO:0007669"/>
    <property type="project" value="InterPro"/>
</dbReference>
<dbReference type="GO" id="GO:0005829">
    <property type="term" value="C:cytosol"/>
    <property type="evidence" value="ECO:0007669"/>
    <property type="project" value="UniProtKB-SubCell"/>
</dbReference>
<accession>A0A250KS37</accession>
<keyword evidence="5" id="KW-0143">Chaperone</keyword>
<keyword evidence="7" id="KW-0969">Cilium</keyword>
<keyword evidence="4 6" id="KW-1005">Bacterial flagellum biogenesis</keyword>
<keyword evidence="3 6" id="KW-0963">Cytoplasm</keyword>
<proteinExistence type="inferred from homology"/>
<dbReference type="GO" id="GO:0071973">
    <property type="term" value="P:bacterial-type flagellum-dependent cell motility"/>
    <property type="evidence" value="ECO:0007669"/>
    <property type="project" value="TreeGrafter"/>
</dbReference>
<dbReference type="Pfam" id="PF02561">
    <property type="entry name" value="FliS"/>
    <property type="match status" value="1"/>
</dbReference>
<dbReference type="PIRSF" id="PIRSF039090">
    <property type="entry name" value="Flis"/>
    <property type="match status" value="1"/>
</dbReference>
<comment type="subcellular location">
    <subcellularLocation>
        <location evidence="1 6">Cytoplasm</location>
        <location evidence="1 6">Cytosol</location>
    </subcellularLocation>
</comment>
<dbReference type="CDD" id="cd16098">
    <property type="entry name" value="FliS"/>
    <property type="match status" value="1"/>
</dbReference>
<evidence type="ECO:0000256" key="1">
    <source>
        <dbReference type="ARBA" id="ARBA00004514"/>
    </source>
</evidence>